<evidence type="ECO:0000313" key="4">
    <source>
        <dbReference type="Proteomes" id="UP000320762"/>
    </source>
</evidence>
<dbReference type="Proteomes" id="UP000320762">
    <property type="component" value="Unassembled WGS sequence"/>
</dbReference>
<proteinExistence type="predicted"/>
<keyword evidence="2" id="KW-1133">Transmembrane helix</keyword>
<accession>A0A550C5J7</accession>
<evidence type="ECO:0000256" key="1">
    <source>
        <dbReference type="SAM" id="MobiDB-lite"/>
    </source>
</evidence>
<feature type="compositionally biased region" description="Polar residues" evidence="1">
    <location>
        <begin position="257"/>
        <end position="277"/>
    </location>
</feature>
<feature type="compositionally biased region" description="Polar residues" evidence="1">
    <location>
        <begin position="220"/>
        <end position="236"/>
    </location>
</feature>
<feature type="transmembrane region" description="Helical" evidence="2">
    <location>
        <begin position="53"/>
        <end position="74"/>
    </location>
</feature>
<reference evidence="3 4" key="1">
    <citation type="journal article" date="2019" name="New Phytol.">
        <title>Comparative genomics reveals unique wood-decay strategies and fruiting body development in the Schizophyllaceae.</title>
        <authorList>
            <person name="Almasi E."/>
            <person name="Sahu N."/>
            <person name="Krizsan K."/>
            <person name="Balint B."/>
            <person name="Kovacs G.M."/>
            <person name="Kiss B."/>
            <person name="Cseklye J."/>
            <person name="Drula E."/>
            <person name="Henrissat B."/>
            <person name="Nagy I."/>
            <person name="Chovatia M."/>
            <person name="Adam C."/>
            <person name="LaButti K."/>
            <person name="Lipzen A."/>
            <person name="Riley R."/>
            <person name="Grigoriev I.V."/>
            <person name="Nagy L.G."/>
        </authorList>
    </citation>
    <scope>NUCLEOTIDE SEQUENCE [LARGE SCALE GENOMIC DNA]</scope>
    <source>
        <strain evidence="3 4">NL-1724</strain>
    </source>
</reference>
<organism evidence="3 4">
    <name type="scientific">Schizophyllum amplum</name>
    <dbReference type="NCBI Taxonomy" id="97359"/>
    <lineage>
        <taxon>Eukaryota</taxon>
        <taxon>Fungi</taxon>
        <taxon>Dikarya</taxon>
        <taxon>Basidiomycota</taxon>
        <taxon>Agaricomycotina</taxon>
        <taxon>Agaricomycetes</taxon>
        <taxon>Agaricomycetidae</taxon>
        <taxon>Agaricales</taxon>
        <taxon>Schizophyllaceae</taxon>
        <taxon>Schizophyllum</taxon>
    </lineage>
</organism>
<dbReference type="AlphaFoldDB" id="A0A550C5J7"/>
<dbReference type="OrthoDB" id="10379361at2759"/>
<gene>
    <name evidence="3" type="ORF">BD626DRAFT_572158</name>
</gene>
<feature type="compositionally biased region" description="Low complexity" evidence="1">
    <location>
        <begin position="338"/>
        <end position="349"/>
    </location>
</feature>
<evidence type="ECO:0000256" key="2">
    <source>
        <dbReference type="SAM" id="Phobius"/>
    </source>
</evidence>
<protein>
    <submittedName>
        <fullName evidence="3">Uncharacterized protein</fullName>
    </submittedName>
</protein>
<keyword evidence="2" id="KW-0812">Transmembrane</keyword>
<keyword evidence="4" id="KW-1185">Reference proteome</keyword>
<comment type="caution">
    <text evidence="3">The sequence shown here is derived from an EMBL/GenBank/DDBJ whole genome shotgun (WGS) entry which is preliminary data.</text>
</comment>
<keyword evidence="2" id="KW-0472">Membrane</keyword>
<sequence length="360" mass="39471">MSSQGSRFKQPMTLRKYAIRANIVALVASLAAAGYGWKIVATGNPHLLHASPGYFWVQAMMFTFICLFHAPGLYALMKDNINYLRMYFFAAFATLAVTLPVGCYAMSQAFNHKDTDNFLDACIGSSFEDGHADACRTAVYELRIYVTICYVASGLFWRVSVTIEEEEKAMLRPMSMASTRNSRISYGPPRNDRRASHIPRHPRRASSPTRAQPAQRASILRNSVSANDIHPSSLSASMPTPEPTPETSEEYYDPYSQENVDSNSSHEPASASGSGSEHATMKPAPSRQVSYSEGPEPGQAPSRRVSFSDDLSPRTPRREGPPGLSHVARKTSFARVQGTSGSGHSPSSSRMRATLRSLSC</sequence>
<feature type="region of interest" description="Disordered" evidence="1">
    <location>
        <begin position="174"/>
        <end position="360"/>
    </location>
</feature>
<dbReference type="EMBL" id="VDMD01000024">
    <property type="protein sequence ID" value="TRM60057.1"/>
    <property type="molecule type" value="Genomic_DNA"/>
</dbReference>
<evidence type="ECO:0000313" key="3">
    <source>
        <dbReference type="EMBL" id="TRM60057.1"/>
    </source>
</evidence>
<name>A0A550C5J7_9AGAR</name>
<feature type="transmembrane region" description="Helical" evidence="2">
    <location>
        <begin position="86"/>
        <end position="107"/>
    </location>
</feature>
<feature type="transmembrane region" description="Helical" evidence="2">
    <location>
        <begin position="21"/>
        <end position="41"/>
    </location>
</feature>